<dbReference type="InterPro" id="IPR001387">
    <property type="entry name" value="Cro/C1-type_HTH"/>
</dbReference>
<organism evidence="3 4">
    <name type="scientific">Streptomyces phaeofaciens</name>
    <dbReference type="NCBI Taxonomy" id="68254"/>
    <lineage>
        <taxon>Bacteria</taxon>
        <taxon>Bacillati</taxon>
        <taxon>Actinomycetota</taxon>
        <taxon>Actinomycetes</taxon>
        <taxon>Kitasatosporales</taxon>
        <taxon>Streptomycetaceae</taxon>
        <taxon>Streptomyces</taxon>
    </lineage>
</organism>
<dbReference type="Proteomes" id="UP000646776">
    <property type="component" value="Unassembled WGS sequence"/>
</dbReference>
<evidence type="ECO:0000259" key="2">
    <source>
        <dbReference type="PROSITE" id="PS50943"/>
    </source>
</evidence>
<dbReference type="EMBL" id="BMSA01000045">
    <property type="protein sequence ID" value="GGT94499.1"/>
    <property type="molecule type" value="Genomic_DNA"/>
</dbReference>
<gene>
    <name evidence="3" type="ORF">GCM10010226_85350</name>
</gene>
<sequence>MENITELEGVAAALAAVRAELEGLGHTLDVIPFGRLTYKTGIAESTIRKLFAGEPVSPDEVDPPFQDRLQFLLKTRLHPDGRPYSRPELAEAARVDRSMITNLLNGKRQPGFETSRDLAKHFKVPGFFSIGPEEALLAALEPVLEQARMLAELKGHQVERVALRGSTAGSDELARELNAAIHQVLTTAQAMRQTSEEPDDDPELRELTDTMRSLPASSRKGVMGALRSAVGLARNNDQG</sequence>
<dbReference type="SUPFAM" id="SSF47413">
    <property type="entry name" value="lambda repressor-like DNA-binding domains"/>
    <property type="match status" value="1"/>
</dbReference>
<feature type="domain" description="HTH cro/C1-type" evidence="2">
    <location>
        <begin position="88"/>
        <end position="128"/>
    </location>
</feature>
<evidence type="ECO:0000256" key="1">
    <source>
        <dbReference type="SAM" id="MobiDB-lite"/>
    </source>
</evidence>
<dbReference type="CDD" id="cd00093">
    <property type="entry name" value="HTH_XRE"/>
    <property type="match status" value="1"/>
</dbReference>
<dbReference type="SMART" id="SM00530">
    <property type="entry name" value="HTH_XRE"/>
    <property type="match status" value="1"/>
</dbReference>
<dbReference type="AlphaFoldDB" id="A0A918HQI1"/>
<protein>
    <recommendedName>
        <fullName evidence="2">HTH cro/C1-type domain-containing protein</fullName>
    </recommendedName>
</protein>
<keyword evidence="4" id="KW-1185">Reference proteome</keyword>
<dbReference type="Pfam" id="PF01381">
    <property type="entry name" value="HTH_3"/>
    <property type="match status" value="1"/>
</dbReference>
<evidence type="ECO:0000313" key="3">
    <source>
        <dbReference type="EMBL" id="GGT94499.1"/>
    </source>
</evidence>
<proteinExistence type="predicted"/>
<reference evidence="3" key="1">
    <citation type="journal article" date="2014" name="Int. J. Syst. Evol. Microbiol.">
        <title>Complete genome sequence of Corynebacterium casei LMG S-19264T (=DSM 44701T), isolated from a smear-ripened cheese.</title>
        <authorList>
            <consortium name="US DOE Joint Genome Institute (JGI-PGF)"/>
            <person name="Walter F."/>
            <person name="Albersmeier A."/>
            <person name="Kalinowski J."/>
            <person name="Ruckert C."/>
        </authorList>
    </citation>
    <scope>NUCLEOTIDE SEQUENCE</scope>
    <source>
        <strain evidence="3">JCM 4125</strain>
    </source>
</reference>
<dbReference type="InterPro" id="IPR010982">
    <property type="entry name" value="Lambda_DNA-bd_dom_sf"/>
</dbReference>
<name>A0A918HQI1_9ACTN</name>
<evidence type="ECO:0000313" key="4">
    <source>
        <dbReference type="Proteomes" id="UP000646776"/>
    </source>
</evidence>
<accession>A0A918HQI1</accession>
<feature type="region of interest" description="Disordered" evidence="1">
    <location>
        <begin position="190"/>
        <end position="220"/>
    </location>
</feature>
<dbReference type="Gene3D" id="1.10.260.40">
    <property type="entry name" value="lambda repressor-like DNA-binding domains"/>
    <property type="match status" value="1"/>
</dbReference>
<comment type="caution">
    <text evidence="3">The sequence shown here is derived from an EMBL/GenBank/DDBJ whole genome shotgun (WGS) entry which is preliminary data.</text>
</comment>
<reference evidence="3" key="2">
    <citation type="submission" date="2020-09" db="EMBL/GenBank/DDBJ databases">
        <authorList>
            <person name="Sun Q."/>
            <person name="Ohkuma M."/>
        </authorList>
    </citation>
    <scope>NUCLEOTIDE SEQUENCE</scope>
    <source>
        <strain evidence="3">JCM 4125</strain>
    </source>
</reference>
<dbReference type="PROSITE" id="PS50943">
    <property type="entry name" value="HTH_CROC1"/>
    <property type="match status" value="1"/>
</dbReference>
<dbReference type="GO" id="GO:0003677">
    <property type="term" value="F:DNA binding"/>
    <property type="evidence" value="ECO:0007669"/>
    <property type="project" value="InterPro"/>
</dbReference>
<dbReference type="RefSeq" id="WP_189717994.1">
    <property type="nucleotide sequence ID" value="NZ_BMSA01000045.1"/>
</dbReference>